<comment type="caution">
    <text evidence="1">The sequence shown here is derived from an EMBL/GenBank/DDBJ whole genome shotgun (WGS) entry which is preliminary data.</text>
</comment>
<proteinExistence type="predicted"/>
<reference evidence="1 2" key="1">
    <citation type="submission" date="2019-09" db="EMBL/GenBank/DDBJ databases">
        <title>Screening of Novel Bioactive Compounds from Soil-Associated.</title>
        <authorList>
            <person name="Zhao S."/>
        </authorList>
    </citation>
    <scope>NUCLEOTIDE SEQUENCE [LARGE SCALE GENOMIC DNA]</scope>
    <source>
        <strain evidence="1 2">HIT-DPA4</strain>
    </source>
</reference>
<sequence>MQDFRPLTAGEKAAIRGLVAGDYVHDYWRCTAVGCLRFQRWYKKADGASLPEEFRIPALE</sequence>
<dbReference type="AlphaFoldDB" id="A0A6H9V1W5"/>
<gene>
    <name evidence="1" type="ORF">F7R91_16040</name>
</gene>
<dbReference type="Proteomes" id="UP000442707">
    <property type="component" value="Unassembled WGS sequence"/>
</dbReference>
<accession>A0A6H9V1W5</accession>
<dbReference type="EMBL" id="VZRB01000009">
    <property type="protein sequence ID" value="KAB1146475.1"/>
    <property type="molecule type" value="Genomic_DNA"/>
</dbReference>
<evidence type="ECO:0000313" key="2">
    <source>
        <dbReference type="Proteomes" id="UP000442707"/>
    </source>
</evidence>
<protein>
    <submittedName>
        <fullName evidence="1">Uncharacterized protein</fullName>
    </submittedName>
</protein>
<evidence type="ECO:0000313" key="1">
    <source>
        <dbReference type="EMBL" id="KAB1146475.1"/>
    </source>
</evidence>
<name>A0A6H9V1W5_9ACTN</name>
<organism evidence="1 2">
    <name type="scientific">Streptomyces luteolifulvus</name>
    <dbReference type="NCBI Taxonomy" id="2615112"/>
    <lineage>
        <taxon>Bacteria</taxon>
        <taxon>Bacillati</taxon>
        <taxon>Actinomycetota</taxon>
        <taxon>Actinomycetes</taxon>
        <taxon>Kitasatosporales</taxon>
        <taxon>Streptomycetaceae</taxon>
        <taxon>Streptomyces</taxon>
    </lineage>
</organism>
<keyword evidence="2" id="KW-1185">Reference proteome</keyword>